<feature type="compositionally biased region" description="Basic and acidic residues" evidence="1">
    <location>
        <begin position="504"/>
        <end position="513"/>
    </location>
</feature>
<sequence>MSSDPTFDEATGKVTLPQPVPKVKKGRQDAKYFTPIELSIILPFKPEFQQIYGHDKKARHRCLQDRIFPPLMRYWFKQDDPSIRQRTQQPDIIEWTRKIGDYVTNNWRSKVSLHKLPRKRITYTNFMYSHNHRAVVNQLLAMLPEGEELNALFVRNNRHKAAKAIYNSMTEDDKEKFNRELEKAKQNGYSPEMQERAWKHHGLQHVEYAQKKLFLDLGVASLQIVGNLNAETPRMIFTDNIASSLGLKGAKKFGDVMGDRGKAFLKLVHEYIVDIRRIVRQRGASASAAASGSKDLLPSICYDGSVQLDNQGFPLLPVPWPGNLEAGILRKYWHEYLSAHYKLAKRSGSDNPKVDFKAMSRNLSDYIDSKYLPPIPNFKFASYQSMPTQMLASFFEHVSDRQVKHGAADAFRFSHVYASAINPRKKAYYPDTQIDSTLQLGPPAEPESVGDQNQFTNLEVQRKAKRGKKKTTAPQAFTEVGKATSVNPPDTTTTNKSNNVPHPSNDDPADRPKPRPKKRGNKAGKGQPGPLDRQPEPNVSGPGTIQTADTGTPDPITTQPAVISDNMLNAHTQVQSMSHNKKKAKIEDEMEDKSTTSVEEPVLQSDGAVSDTEGSADEAAKILQVSDEALSDHSLPTVFQPFPTPNSSVPPEDIAQNVIVSAENVTQEQPIRRSTRVRKTKTADTLTPKQKRHNPLTPPGT</sequence>
<feature type="compositionally biased region" description="Polar residues" evidence="1">
    <location>
        <begin position="541"/>
        <end position="560"/>
    </location>
</feature>
<dbReference type="Proteomes" id="UP000284842">
    <property type="component" value="Unassembled WGS sequence"/>
</dbReference>
<name>A0A409YTI9_9AGAR</name>
<reference evidence="2 3" key="1">
    <citation type="journal article" date="2018" name="Evol. Lett.">
        <title>Horizontal gene cluster transfer increased hallucinogenic mushroom diversity.</title>
        <authorList>
            <person name="Reynolds H.T."/>
            <person name="Vijayakumar V."/>
            <person name="Gluck-Thaler E."/>
            <person name="Korotkin H.B."/>
            <person name="Matheny P.B."/>
            <person name="Slot J.C."/>
        </authorList>
    </citation>
    <scope>NUCLEOTIDE SEQUENCE [LARGE SCALE GENOMIC DNA]</scope>
    <source>
        <strain evidence="2 3">2629</strain>
    </source>
</reference>
<dbReference type="EMBL" id="NHTK01000665">
    <property type="protein sequence ID" value="PPR06345.1"/>
    <property type="molecule type" value="Genomic_DNA"/>
</dbReference>
<feature type="compositionally biased region" description="Polar residues" evidence="1">
    <location>
        <begin position="484"/>
        <end position="502"/>
    </location>
</feature>
<comment type="caution">
    <text evidence="2">The sequence shown here is derived from an EMBL/GenBank/DDBJ whole genome shotgun (WGS) entry which is preliminary data.</text>
</comment>
<protein>
    <submittedName>
        <fullName evidence="2">Uncharacterized protein</fullName>
    </submittedName>
</protein>
<evidence type="ECO:0000256" key="1">
    <source>
        <dbReference type="SAM" id="MobiDB-lite"/>
    </source>
</evidence>
<proteinExistence type="predicted"/>
<gene>
    <name evidence="2" type="ORF">CVT24_002520</name>
</gene>
<feature type="compositionally biased region" description="Polar residues" evidence="1">
    <location>
        <begin position="450"/>
        <end position="459"/>
    </location>
</feature>
<feature type="region of interest" description="Disordered" evidence="1">
    <location>
        <begin position="574"/>
        <end position="618"/>
    </location>
</feature>
<keyword evidence="3" id="KW-1185">Reference proteome</keyword>
<dbReference type="InParanoid" id="A0A409YTI9"/>
<feature type="region of interest" description="Disordered" evidence="1">
    <location>
        <begin position="1"/>
        <end position="21"/>
    </location>
</feature>
<evidence type="ECO:0000313" key="2">
    <source>
        <dbReference type="EMBL" id="PPR06345.1"/>
    </source>
</evidence>
<organism evidence="2 3">
    <name type="scientific">Panaeolus cyanescens</name>
    <dbReference type="NCBI Taxonomy" id="181874"/>
    <lineage>
        <taxon>Eukaryota</taxon>
        <taxon>Fungi</taxon>
        <taxon>Dikarya</taxon>
        <taxon>Basidiomycota</taxon>
        <taxon>Agaricomycotina</taxon>
        <taxon>Agaricomycetes</taxon>
        <taxon>Agaricomycetidae</taxon>
        <taxon>Agaricales</taxon>
        <taxon>Agaricineae</taxon>
        <taxon>Galeropsidaceae</taxon>
        <taxon>Panaeolus</taxon>
    </lineage>
</organism>
<accession>A0A409YTI9</accession>
<feature type="region of interest" description="Disordered" evidence="1">
    <location>
        <begin position="435"/>
        <end position="560"/>
    </location>
</feature>
<evidence type="ECO:0000313" key="3">
    <source>
        <dbReference type="Proteomes" id="UP000284842"/>
    </source>
</evidence>
<feature type="region of interest" description="Disordered" evidence="1">
    <location>
        <begin position="661"/>
        <end position="701"/>
    </location>
</feature>
<dbReference type="AlphaFoldDB" id="A0A409YTI9"/>
<dbReference type="OrthoDB" id="3062213at2759"/>